<dbReference type="AlphaFoldDB" id="A0A8I5NY80"/>
<proteinExistence type="predicted"/>
<feature type="transmembrane region" description="Helical" evidence="1">
    <location>
        <begin position="42"/>
        <end position="58"/>
    </location>
</feature>
<sequence>MKDLRWIYKKELLKMRIIRCEISSGSPSCTCSLNDAVSQNSFSFSIYLFVCLFIYLFLRQNLALLPRLECSDTISTPCNLCLPGLGNSRTSASQVSGIIGMCHHAWLIFVFLVETGFHRVSQDGLDLLTS</sequence>
<keyword evidence="1" id="KW-1133">Transmembrane helix</keyword>
<dbReference type="Proteomes" id="UP000028761">
    <property type="component" value="Chromosome 8"/>
</dbReference>
<name>A0A8I5NY80_PAPAN</name>
<evidence type="ECO:0000313" key="2">
    <source>
        <dbReference type="Ensembl" id="ENSPANP00000059686.1"/>
    </source>
</evidence>
<reference evidence="2" key="3">
    <citation type="submission" date="2025-09" db="UniProtKB">
        <authorList>
            <consortium name="Ensembl"/>
        </authorList>
    </citation>
    <scope>IDENTIFICATION</scope>
</reference>
<organism evidence="2 3">
    <name type="scientific">Papio anubis</name>
    <name type="common">Olive baboon</name>
    <dbReference type="NCBI Taxonomy" id="9555"/>
    <lineage>
        <taxon>Eukaryota</taxon>
        <taxon>Metazoa</taxon>
        <taxon>Chordata</taxon>
        <taxon>Craniata</taxon>
        <taxon>Vertebrata</taxon>
        <taxon>Euteleostomi</taxon>
        <taxon>Mammalia</taxon>
        <taxon>Eutheria</taxon>
        <taxon>Euarchontoglires</taxon>
        <taxon>Primates</taxon>
        <taxon>Haplorrhini</taxon>
        <taxon>Catarrhini</taxon>
        <taxon>Cercopithecidae</taxon>
        <taxon>Cercopithecinae</taxon>
        <taxon>Papio</taxon>
    </lineage>
</organism>
<evidence type="ECO:0000256" key="1">
    <source>
        <dbReference type="SAM" id="Phobius"/>
    </source>
</evidence>
<evidence type="ECO:0000313" key="3">
    <source>
        <dbReference type="Proteomes" id="UP000028761"/>
    </source>
</evidence>
<dbReference type="GeneTree" id="ENSGT01120000271815"/>
<dbReference type="Ensembl" id="ENSPANT00000069787.1">
    <property type="protein sequence ID" value="ENSPANP00000059686.1"/>
    <property type="gene ID" value="ENSPANG00000040884.1"/>
</dbReference>
<keyword evidence="1" id="KW-0812">Transmembrane</keyword>
<reference evidence="2 3" key="1">
    <citation type="submission" date="2012-03" db="EMBL/GenBank/DDBJ databases">
        <title>Whole Genome Assembly of Papio anubis.</title>
        <authorList>
            <person name="Liu Y.L."/>
            <person name="Abraham K.A."/>
            <person name="Akbar H.A."/>
            <person name="Ali S.A."/>
            <person name="Anosike U.A."/>
            <person name="Aqrawi P.A."/>
            <person name="Arias F.A."/>
            <person name="Attaway T.A."/>
            <person name="Awwad R.A."/>
            <person name="Babu C.B."/>
            <person name="Bandaranaike D.B."/>
            <person name="Battles P.B."/>
            <person name="Bell A.B."/>
            <person name="Beltran B.B."/>
            <person name="Berhane-Mersha D.B."/>
            <person name="Bess C.B."/>
            <person name="Bickham C.B."/>
            <person name="Bolden T.B."/>
            <person name="Carter K.C."/>
            <person name="Chau D.C."/>
            <person name="Chavez A.C."/>
            <person name="Clerc-Blankenburg K.C."/>
            <person name="Coyle M.C."/>
            <person name="Dao M.D."/>
            <person name="Davila M.L.D."/>
            <person name="Davy-Carroll L.D."/>
            <person name="Denson S.D."/>
            <person name="Dinh H.D."/>
            <person name="Fernandez S.F."/>
            <person name="Fernando P.F."/>
            <person name="Forbes L.F."/>
            <person name="Francis C.F."/>
            <person name="Francisco L.F."/>
            <person name="Fu Q.F."/>
            <person name="Garcia-Iii R.G."/>
            <person name="Garrett T.G."/>
            <person name="Gross S.G."/>
            <person name="Gubbala S.G."/>
            <person name="Hirani K.H."/>
            <person name="Hogues M.H."/>
            <person name="Hollins B.H."/>
            <person name="Jackson L.J."/>
            <person name="Javaid M.J."/>
            <person name="Jhangiani S.J."/>
            <person name="Johnson A.J."/>
            <person name="Johnson B.J."/>
            <person name="Jones J.J."/>
            <person name="Joshi V.J."/>
            <person name="Kalu J.K."/>
            <person name="Khan N.K."/>
            <person name="Korchina V.K."/>
            <person name="Kovar C.K."/>
            <person name="Lago L.L."/>
            <person name="Lara F.L."/>
            <person name="Le T.-K.L."/>
            <person name="Lee S.L."/>
            <person name="Legall-Iii F.L."/>
            <person name="Lemon S.L."/>
            <person name="Liu J.L."/>
            <person name="Liu Y.-S.L."/>
            <person name="Liyanage D.L."/>
            <person name="Lopez J.L."/>
            <person name="Lorensuhewa L.L."/>
            <person name="Mata R.M."/>
            <person name="Mathew T.M."/>
            <person name="Mercado C.M."/>
            <person name="Mercado I.M."/>
            <person name="Morales K.M."/>
            <person name="Morgan M.M."/>
            <person name="Munidasa M.M."/>
            <person name="Ngo D.N."/>
            <person name="Nguyen L.N."/>
            <person name="Nguyen T.N."/>
            <person name="Nguyen N.N."/>
            <person name="Obregon M.O."/>
            <person name="Okwuonu G.O."/>
            <person name="Ongeri F.O."/>
            <person name="Onwere C.O."/>
            <person name="Osifeso I.O."/>
            <person name="Parra A.P."/>
            <person name="Patil S.P."/>
            <person name="Perez A.P."/>
            <person name="Perez Y.P."/>
            <person name="Pham C.P."/>
            <person name="Pu L.-L.P."/>
            <person name="Puazo M.P."/>
            <person name="Quiroz J.Q."/>
            <person name="Rouhana J.R."/>
            <person name="Ruiz M.R."/>
            <person name="Ruiz S.-J.R."/>
            <person name="Saada N.S."/>
            <person name="Santibanez J.S."/>
            <person name="Scheel M.S."/>
            <person name="Schneider B.S."/>
            <person name="Simmons D.S."/>
            <person name="Sisson I.S."/>
            <person name="Tang L.-Y.T."/>
            <person name="Thornton R.T."/>
            <person name="Tisius J.T."/>
            <person name="Toledanes G.T."/>
            <person name="Trejos Z.T."/>
            <person name="Usmani K.U."/>
            <person name="Varghese R.V."/>
            <person name="Vattathil S.V."/>
            <person name="Vee V.V."/>
            <person name="Walker D.W."/>
            <person name="Weissenberger G.W."/>
            <person name="White C.W."/>
            <person name="Williams A.W."/>
            <person name="Woodworth J.W."/>
            <person name="Wright R.W."/>
            <person name="Zhu Y.Z."/>
            <person name="Han Y.H."/>
            <person name="Newsham I.N."/>
            <person name="Nazareth L.N."/>
            <person name="Worley K.W."/>
            <person name="Muzny D.M."/>
            <person name="Rogers J.R."/>
            <person name="Gibbs R.G."/>
        </authorList>
    </citation>
    <scope>NUCLEOTIDE SEQUENCE [LARGE SCALE GENOMIC DNA]</scope>
</reference>
<protein>
    <submittedName>
        <fullName evidence="2">Uncharacterized protein</fullName>
    </submittedName>
</protein>
<keyword evidence="3" id="KW-1185">Reference proteome</keyword>
<accession>A0A8I5NY80</accession>
<dbReference type="PANTHER" id="PTHR12138:SF162">
    <property type="entry name" value="CHROMOSOME UNDETERMINED SCAFFOLD_275, WHOLE GENOME SHOTGUN SEQUENCE"/>
    <property type="match status" value="1"/>
</dbReference>
<dbReference type="PRINTS" id="PR02045">
    <property type="entry name" value="F138DOMAIN"/>
</dbReference>
<dbReference type="PANTHER" id="PTHR12138">
    <property type="entry name" value="PRIMATE-EXPANDED PROTEIN FAMILY"/>
    <property type="match status" value="1"/>
</dbReference>
<keyword evidence="1" id="KW-0472">Membrane</keyword>
<reference evidence="2" key="2">
    <citation type="submission" date="2025-08" db="UniProtKB">
        <authorList>
            <consortium name="Ensembl"/>
        </authorList>
    </citation>
    <scope>IDENTIFICATION</scope>
</reference>